<dbReference type="EMBL" id="JAVFKY010000001">
    <property type="protein sequence ID" value="KAK5584568.1"/>
    <property type="molecule type" value="Genomic_DNA"/>
</dbReference>
<accession>A0AAN7UM90</accession>
<dbReference type="Proteomes" id="UP001344447">
    <property type="component" value="Unassembled WGS sequence"/>
</dbReference>
<protein>
    <submittedName>
        <fullName evidence="1">Uncharacterized protein</fullName>
    </submittedName>
</protein>
<dbReference type="AlphaFoldDB" id="A0AAN7UM90"/>
<gene>
    <name evidence="1" type="ORF">RB653_006181</name>
</gene>
<name>A0AAN7UM90_9MYCE</name>
<organism evidence="1 2">
    <name type="scientific">Dictyostelium firmibasis</name>
    <dbReference type="NCBI Taxonomy" id="79012"/>
    <lineage>
        <taxon>Eukaryota</taxon>
        <taxon>Amoebozoa</taxon>
        <taxon>Evosea</taxon>
        <taxon>Eumycetozoa</taxon>
        <taxon>Dictyostelia</taxon>
        <taxon>Dictyosteliales</taxon>
        <taxon>Dictyosteliaceae</taxon>
        <taxon>Dictyostelium</taxon>
    </lineage>
</organism>
<sequence length="60" mass="6461">MGNMFPGLSNKKKPTIVSLNAQVGLNDRSVKNYSKSFNSNDNISQILVSPSLFGTLTSLS</sequence>
<keyword evidence="2" id="KW-1185">Reference proteome</keyword>
<evidence type="ECO:0000313" key="1">
    <source>
        <dbReference type="EMBL" id="KAK5584568.1"/>
    </source>
</evidence>
<comment type="caution">
    <text evidence="1">The sequence shown here is derived from an EMBL/GenBank/DDBJ whole genome shotgun (WGS) entry which is preliminary data.</text>
</comment>
<proteinExistence type="predicted"/>
<reference evidence="1 2" key="1">
    <citation type="submission" date="2023-11" db="EMBL/GenBank/DDBJ databases">
        <title>Dfirmibasis_genome.</title>
        <authorList>
            <person name="Edelbroek B."/>
            <person name="Kjellin J."/>
            <person name="Jerlstrom-Hultqvist J."/>
            <person name="Soderbom F."/>
        </authorList>
    </citation>
    <scope>NUCLEOTIDE SEQUENCE [LARGE SCALE GENOMIC DNA]</scope>
    <source>
        <strain evidence="1 2">TNS-C-14</strain>
    </source>
</reference>
<evidence type="ECO:0000313" key="2">
    <source>
        <dbReference type="Proteomes" id="UP001344447"/>
    </source>
</evidence>